<reference evidence="2 3" key="1">
    <citation type="submission" date="2020-09" db="EMBL/GenBank/DDBJ databases">
        <title>De no assembly of potato wild relative species, Solanum commersonii.</title>
        <authorList>
            <person name="Cho K."/>
        </authorList>
    </citation>
    <scope>NUCLEOTIDE SEQUENCE [LARGE SCALE GENOMIC DNA]</scope>
    <source>
        <strain evidence="2">LZ3.2</strain>
        <tissue evidence="2">Leaf</tissue>
    </source>
</reference>
<proteinExistence type="predicted"/>
<evidence type="ECO:0000256" key="1">
    <source>
        <dbReference type="SAM" id="MobiDB-lite"/>
    </source>
</evidence>
<accession>A0A9J5ZQ27</accession>
<dbReference type="AlphaFoldDB" id="A0A9J5ZQ27"/>
<feature type="non-terminal residue" evidence="2">
    <location>
        <position position="162"/>
    </location>
</feature>
<sequence>INSIDYNLIIVEKYPTSFLSQGQVTFGEWIIYNDKSLTDFLRVPNDYVDQIKLTILEIYVRKEPKTSQQCSPYRSIGLPQQDRNIAPSYGLDNYFGQENITQDEPIDPVNIDDRDLPNYGSSSASDSDDLPNAEESKDNVPFEASSSDDDFLMPIDCQDQCS</sequence>
<comment type="caution">
    <text evidence="2">The sequence shown here is derived from an EMBL/GenBank/DDBJ whole genome shotgun (WGS) entry which is preliminary data.</text>
</comment>
<name>A0A9J5ZQ27_SOLCO</name>
<keyword evidence="3" id="KW-1185">Reference proteome</keyword>
<dbReference type="EMBL" id="JACXVP010000003">
    <property type="protein sequence ID" value="KAG5614286.1"/>
    <property type="molecule type" value="Genomic_DNA"/>
</dbReference>
<dbReference type="Proteomes" id="UP000824120">
    <property type="component" value="Chromosome 3"/>
</dbReference>
<evidence type="ECO:0000313" key="3">
    <source>
        <dbReference type="Proteomes" id="UP000824120"/>
    </source>
</evidence>
<organism evidence="2 3">
    <name type="scientific">Solanum commersonii</name>
    <name type="common">Commerson's wild potato</name>
    <name type="synonym">Commerson's nightshade</name>
    <dbReference type="NCBI Taxonomy" id="4109"/>
    <lineage>
        <taxon>Eukaryota</taxon>
        <taxon>Viridiplantae</taxon>
        <taxon>Streptophyta</taxon>
        <taxon>Embryophyta</taxon>
        <taxon>Tracheophyta</taxon>
        <taxon>Spermatophyta</taxon>
        <taxon>Magnoliopsida</taxon>
        <taxon>eudicotyledons</taxon>
        <taxon>Gunneridae</taxon>
        <taxon>Pentapetalae</taxon>
        <taxon>asterids</taxon>
        <taxon>lamiids</taxon>
        <taxon>Solanales</taxon>
        <taxon>Solanaceae</taxon>
        <taxon>Solanoideae</taxon>
        <taxon>Solaneae</taxon>
        <taxon>Solanum</taxon>
    </lineage>
</organism>
<evidence type="ECO:0000313" key="2">
    <source>
        <dbReference type="EMBL" id="KAG5614286.1"/>
    </source>
</evidence>
<gene>
    <name evidence="2" type="ORF">H5410_014110</name>
</gene>
<feature type="region of interest" description="Disordered" evidence="1">
    <location>
        <begin position="87"/>
        <end position="162"/>
    </location>
</feature>
<protein>
    <submittedName>
        <fullName evidence="2">Uncharacterized protein</fullName>
    </submittedName>
</protein>